<dbReference type="EMBL" id="ML996124">
    <property type="protein sequence ID" value="KAF2736580.1"/>
    <property type="molecule type" value="Genomic_DNA"/>
</dbReference>
<sequence>MPIYEKEISLLQLADYDLVIRCKNPKTRLEAVIANNLRAAVAGFAVNTFAVAGGAPSARELQRSSDQPAPYSKACAHSTSSALAYFPLARPIVFSGPGLLFTTTPIDLTPSSNALDIRVNILRIATLHDKILQEDRITSALFRLLSDLTPPAHPITKASTSTWPTTSAMVLHNEPALKDLAAHIARLLG</sequence>
<accession>A0A9P4R1U3</accession>
<organism evidence="1 2">
    <name type="scientific">Polyplosphaeria fusca</name>
    <dbReference type="NCBI Taxonomy" id="682080"/>
    <lineage>
        <taxon>Eukaryota</taxon>
        <taxon>Fungi</taxon>
        <taxon>Dikarya</taxon>
        <taxon>Ascomycota</taxon>
        <taxon>Pezizomycotina</taxon>
        <taxon>Dothideomycetes</taxon>
        <taxon>Pleosporomycetidae</taxon>
        <taxon>Pleosporales</taxon>
        <taxon>Tetraplosphaeriaceae</taxon>
        <taxon>Polyplosphaeria</taxon>
    </lineage>
</organism>
<protein>
    <submittedName>
        <fullName evidence="1">Uncharacterized protein</fullName>
    </submittedName>
</protein>
<dbReference type="Proteomes" id="UP000799444">
    <property type="component" value="Unassembled WGS sequence"/>
</dbReference>
<evidence type="ECO:0000313" key="2">
    <source>
        <dbReference type="Proteomes" id="UP000799444"/>
    </source>
</evidence>
<name>A0A9P4R1U3_9PLEO</name>
<proteinExistence type="predicted"/>
<keyword evidence="2" id="KW-1185">Reference proteome</keyword>
<reference evidence="1" key="1">
    <citation type="journal article" date="2020" name="Stud. Mycol.">
        <title>101 Dothideomycetes genomes: a test case for predicting lifestyles and emergence of pathogens.</title>
        <authorList>
            <person name="Haridas S."/>
            <person name="Albert R."/>
            <person name="Binder M."/>
            <person name="Bloem J."/>
            <person name="Labutti K."/>
            <person name="Salamov A."/>
            <person name="Andreopoulos B."/>
            <person name="Baker S."/>
            <person name="Barry K."/>
            <person name="Bills G."/>
            <person name="Bluhm B."/>
            <person name="Cannon C."/>
            <person name="Castanera R."/>
            <person name="Culley D."/>
            <person name="Daum C."/>
            <person name="Ezra D."/>
            <person name="Gonzalez J."/>
            <person name="Henrissat B."/>
            <person name="Kuo A."/>
            <person name="Liang C."/>
            <person name="Lipzen A."/>
            <person name="Lutzoni F."/>
            <person name="Magnuson J."/>
            <person name="Mondo S."/>
            <person name="Nolan M."/>
            <person name="Ohm R."/>
            <person name="Pangilinan J."/>
            <person name="Park H.-J."/>
            <person name="Ramirez L."/>
            <person name="Alfaro M."/>
            <person name="Sun H."/>
            <person name="Tritt A."/>
            <person name="Yoshinaga Y."/>
            <person name="Zwiers L.-H."/>
            <person name="Turgeon B."/>
            <person name="Goodwin S."/>
            <person name="Spatafora J."/>
            <person name="Crous P."/>
            <person name="Grigoriev I."/>
        </authorList>
    </citation>
    <scope>NUCLEOTIDE SEQUENCE</scope>
    <source>
        <strain evidence="1">CBS 125425</strain>
    </source>
</reference>
<dbReference type="AlphaFoldDB" id="A0A9P4R1U3"/>
<gene>
    <name evidence="1" type="ORF">EJ04DRAFT_575354</name>
</gene>
<evidence type="ECO:0000313" key="1">
    <source>
        <dbReference type="EMBL" id="KAF2736580.1"/>
    </source>
</evidence>
<comment type="caution">
    <text evidence="1">The sequence shown here is derived from an EMBL/GenBank/DDBJ whole genome shotgun (WGS) entry which is preliminary data.</text>
</comment>